<sequence length="316" mass="34165">MEKQTAHFNLVKMQNCKVVRNLLRAESPLGIGALSKRSGLTYPTVSSLIKDLLERNEVSVAAGTESSGGRPGARYALNASYQFGLVLYFDHFILRAAVCDSYGIPTARFELPVSAHCTAETVSDFVCGIRNEFKPISAVALGIPGIVDGSEITHVPRFPLLEGTELAALLETELQAAVFIENDVNATAFAQTERLRNFAHVAYVNGCIGTGIVLDGKLFRGAHGFAGELESVCSDLSDAAASLTQCVTVLTCVLDVPDVLVSGERVTDDLLRCVRARLSASLPANRIPRLQFVPDMLALYEAGLRKMIVTEWCERT</sequence>
<dbReference type="OrthoDB" id="6501901at2"/>
<proteinExistence type="inferred from homology"/>
<organism evidence="2 3">
    <name type="scientific">Treponema brennaborense (strain DSM 12168 / CIP 105900 / DD5/3)</name>
    <dbReference type="NCBI Taxonomy" id="906968"/>
    <lineage>
        <taxon>Bacteria</taxon>
        <taxon>Pseudomonadati</taxon>
        <taxon>Spirochaetota</taxon>
        <taxon>Spirochaetia</taxon>
        <taxon>Spirochaetales</taxon>
        <taxon>Treponemataceae</taxon>
        <taxon>Treponema</taxon>
    </lineage>
</organism>
<dbReference type="KEGG" id="tbe:Trebr_1276"/>
<dbReference type="SUPFAM" id="SSF46785">
    <property type="entry name" value="Winged helix' DNA-binding domain"/>
    <property type="match status" value="1"/>
</dbReference>
<dbReference type="SUPFAM" id="SSF53067">
    <property type="entry name" value="Actin-like ATPase domain"/>
    <property type="match status" value="1"/>
</dbReference>
<gene>
    <name evidence="2" type="ordered locus">Trebr_1276</name>
</gene>
<name>F4LM24_TREBD</name>
<dbReference type="InterPro" id="IPR043129">
    <property type="entry name" value="ATPase_NBD"/>
</dbReference>
<protein>
    <submittedName>
        <fullName evidence="2">ROK family protein</fullName>
    </submittedName>
</protein>
<dbReference type="EMBL" id="CP002696">
    <property type="protein sequence ID" value="AEE16703.1"/>
    <property type="molecule type" value="Genomic_DNA"/>
</dbReference>
<dbReference type="AlphaFoldDB" id="F4LM24"/>
<evidence type="ECO:0000313" key="3">
    <source>
        <dbReference type="Proteomes" id="UP000006546"/>
    </source>
</evidence>
<dbReference type="eggNOG" id="COG1940">
    <property type="taxonomic scope" value="Bacteria"/>
</dbReference>
<keyword evidence="3" id="KW-1185">Reference proteome</keyword>
<dbReference type="RefSeq" id="WP_013758410.1">
    <property type="nucleotide sequence ID" value="NC_015500.1"/>
</dbReference>
<reference evidence="3" key="1">
    <citation type="submission" date="2011-04" db="EMBL/GenBank/DDBJ databases">
        <title>The complete genome of Treponema brennaborense DSM 12168.</title>
        <authorList>
            <person name="Lucas S."/>
            <person name="Han J."/>
            <person name="Lapidus A."/>
            <person name="Bruce D."/>
            <person name="Goodwin L."/>
            <person name="Pitluck S."/>
            <person name="Peters L."/>
            <person name="Kyrpides N."/>
            <person name="Mavromatis K."/>
            <person name="Ivanova N."/>
            <person name="Mikhailova N."/>
            <person name="Pagani I."/>
            <person name="Teshima H."/>
            <person name="Detter J.C."/>
            <person name="Tapia R."/>
            <person name="Han C."/>
            <person name="Land M."/>
            <person name="Hauser L."/>
            <person name="Markowitz V."/>
            <person name="Cheng J.-F."/>
            <person name="Hugenholtz P."/>
            <person name="Woyke T."/>
            <person name="Wu D."/>
            <person name="Gronow S."/>
            <person name="Wellnitz S."/>
            <person name="Brambilla E."/>
            <person name="Klenk H.-P."/>
            <person name="Eisen J.A."/>
        </authorList>
    </citation>
    <scope>NUCLEOTIDE SEQUENCE [LARGE SCALE GENOMIC DNA]</scope>
    <source>
        <strain evidence="3">DSM 12168 / CIP 105900 / DD5/3</strain>
    </source>
</reference>
<dbReference type="PANTHER" id="PTHR18964">
    <property type="entry name" value="ROK (REPRESSOR, ORF, KINASE) FAMILY"/>
    <property type="match status" value="1"/>
</dbReference>
<dbReference type="Gene3D" id="1.10.10.10">
    <property type="entry name" value="Winged helix-like DNA-binding domain superfamily/Winged helix DNA-binding domain"/>
    <property type="match status" value="1"/>
</dbReference>
<evidence type="ECO:0000313" key="2">
    <source>
        <dbReference type="EMBL" id="AEE16703.1"/>
    </source>
</evidence>
<dbReference type="PANTHER" id="PTHR18964:SF149">
    <property type="entry name" value="BIFUNCTIONAL UDP-N-ACETYLGLUCOSAMINE 2-EPIMERASE_N-ACETYLMANNOSAMINE KINASE"/>
    <property type="match status" value="1"/>
</dbReference>
<dbReference type="Proteomes" id="UP000006546">
    <property type="component" value="Chromosome"/>
</dbReference>
<dbReference type="Gene3D" id="3.30.420.40">
    <property type="match status" value="2"/>
</dbReference>
<dbReference type="InterPro" id="IPR000600">
    <property type="entry name" value="ROK"/>
</dbReference>
<dbReference type="Pfam" id="PF00480">
    <property type="entry name" value="ROK"/>
    <property type="match status" value="1"/>
</dbReference>
<dbReference type="STRING" id="906968.Trebr_1276"/>
<accession>F4LM24</accession>
<comment type="similarity">
    <text evidence="1">Belongs to the ROK (NagC/XylR) family.</text>
</comment>
<dbReference type="HOGENOM" id="CLU_067512_0_0_12"/>
<evidence type="ECO:0000256" key="1">
    <source>
        <dbReference type="ARBA" id="ARBA00006479"/>
    </source>
</evidence>
<dbReference type="InterPro" id="IPR036388">
    <property type="entry name" value="WH-like_DNA-bd_sf"/>
</dbReference>
<dbReference type="InterPro" id="IPR036390">
    <property type="entry name" value="WH_DNA-bd_sf"/>
</dbReference>
<dbReference type="CDD" id="cd23763">
    <property type="entry name" value="ASKHA_ATPase_ROK"/>
    <property type="match status" value="1"/>
</dbReference>